<evidence type="ECO:0000313" key="1">
    <source>
        <dbReference type="EMBL" id="CNE55045.1"/>
    </source>
</evidence>
<sequence length="71" mass="8207">MPLDYYKHINKVDGFLVGDIESVCDKVFGLIVYIVFYIHWLNSEHCTAYCSSSNFINIGILWIIISSNIFI</sequence>
<proteinExistence type="predicted"/>
<dbReference type="Proteomes" id="UP000045824">
    <property type="component" value="Unassembled WGS sequence"/>
</dbReference>
<dbReference type="AlphaFoldDB" id="A0A0T9L3I0"/>
<reference evidence="1 2" key="1">
    <citation type="submission" date="2015-03" db="EMBL/GenBank/DDBJ databases">
        <authorList>
            <person name="Murphy D."/>
        </authorList>
    </citation>
    <scope>NUCLEOTIDE SEQUENCE [LARGE SCALE GENOMIC DNA]</scope>
    <source>
        <strain evidence="1 2">FCF326</strain>
    </source>
</reference>
<evidence type="ECO:0000313" key="2">
    <source>
        <dbReference type="Proteomes" id="UP000045824"/>
    </source>
</evidence>
<dbReference type="EMBL" id="CPYI01000005">
    <property type="protein sequence ID" value="CNE55045.1"/>
    <property type="molecule type" value="Genomic_DNA"/>
</dbReference>
<protein>
    <submittedName>
        <fullName evidence="1">Uncharacterized protein</fullName>
    </submittedName>
</protein>
<accession>A0A0T9L3I0</accession>
<organism evidence="1 2">
    <name type="scientific">Yersinia kristensenii</name>
    <dbReference type="NCBI Taxonomy" id="28152"/>
    <lineage>
        <taxon>Bacteria</taxon>
        <taxon>Pseudomonadati</taxon>
        <taxon>Pseudomonadota</taxon>
        <taxon>Gammaproteobacteria</taxon>
        <taxon>Enterobacterales</taxon>
        <taxon>Yersiniaceae</taxon>
        <taxon>Yersinia</taxon>
    </lineage>
</organism>
<gene>
    <name evidence="1" type="ORF">ERS008491_01569</name>
</gene>
<name>A0A0T9L3I0_YERKR</name>